<proteinExistence type="predicted"/>
<keyword evidence="1" id="KW-0378">Hydrolase</keyword>
<organism evidence="1 2">
    <name type="scientific">Bacillus cereus</name>
    <dbReference type="NCBI Taxonomy" id="1396"/>
    <lineage>
        <taxon>Bacteria</taxon>
        <taxon>Bacillati</taxon>
        <taxon>Bacillota</taxon>
        <taxon>Bacilli</taxon>
        <taxon>Bacillales</taxon>
        <taxon>Bacillaceae</taxon>
        <taxon>Bacillus</taxon>
        <taxon>Bacillus cereus group</taxon>
    </lineage>
</organism>
<comment type="caution">
    <text evidence="1">The sequence shown here is derived from an EMBL/GenBank/DDBJ whole genome shotgun (WGS) entry which is preliminary data.</text>
</comment>
<dbReference type="Proteomes" id="UP000308444">
    <property type="component" value="Unassembled WGS sequence"/>
</dbReference>
<sequence length="56" mass="6307">MKQALLIIDAQQELIDGNEQENEVFRKTELLSTLNIALQKAIDSNALIVLVRDIDV</sequence>
<name>A0A9X9F3W1_BACCE</name>
<evidence type="ECO:0000313" key="2">
    <source>
        <dbReference type="Proteomes" id="UP000308444"/>
    </source>
</evidence>
<dbReference type="GO" id="GO:0016787">
    <property type="term" value="F:hydrolase activity"/>
    <property type="evidence" value="ECO:0007669"/>
    <property type="project" value="UniProtKB-KW"/>
</dbReference>
<accession>A0A9X9F3W1</accession>
<dbReference type="AlphaFoldDB" id="A0A9X9F3W1"/>
<reference evidence="1 2" key="1">
    <citation type="journal article" date="2019" name="Environ. Microbiol.">
        <title>An active ?-lactamase is a part of an orchestrated cell wall stress resistance network of Bacillus subtilis and related rhizosphere species.</title>
        <authorList>
            <person name="Bucher T."/>
            <person name="Keren-Paz A."/>
            <person name="Hausser J."/>
            <person name="Olender T."/>
            <person name="Cytryn E."/>
            <person name="Kolodkin-Gal I."/>
        </authorList>
    </citation>
    <scope>NUCLEOTIDE SEQUENCE [LARGE SCALE GENOMIC DNA]</scope>
    <source>
        <strain evidence="1 2">I32</strain>
    </source>
</reference>
<protein>
    <submittedName>
        <fullName evidence="1">Cysteine hydrolase</fullName>
    </submittedName>
</protein>
<evidence type="ECO:0000313" key="1">
    <source>
        <dbReference type="EMBL" id="TKI95057.1"/>
    </source>
</evidence>
<feature type="non-terminal residue" evidence="1">
    <location>
        <position position="56"/>
    </location>
</feature>
<dbReference type="InterPro" id="IPR036380">
    <property type="entry name" value="Isochorismatase-like_sf"/>
</dbReference>
<dbReference type="EMBL" id="SZOH01002411">
    <property type="protein sequence ID" value="TKI95057.1"/>
    <property type="molecule type" value="Genomic_DNA"/>
</dbReference>
<gene>
    <name evidence="1" type="ORF">FC695_27800</name>
</gene>
<dbReference type="SUPFAM" id="SSF52499">
    <property type="entry name" value="Isochorismatase-like hydrolases"/>
    <property type="match status" value="1"/>
</dbReference>